<sequence length="262" mass="27932">MFENKIVAVTGASGGIGRAIGEMFAKHGAKVALSDLSPPTAYAHEMGGKAYVCDVSSEQSVIAFIDQAEADLGPIDIYISNAGVGDGNGPHVAGGSNASWESSWQVNVMGSVYAARRLMPGWLERGDGRFVITASAAGLLNQVGSASYSATKHAAVSFAESIEIEHGDAGVHSHCICPQYVRTNMTAGVDFSGQREKLLEPEDVAEALRKAIEDEKFLVLPHPVAGEYYAYRAANPDAWLSGMRKMLAKLKETKSYIFKDSE</sequence>
<keyword evidence="5" id="KW-1185">Reference proteome</keyword>
<dbReference type="EMBL" id="BMZH01000004">
    <property type="protein sequence ID" value="GHA90486.1"/>
    <property type="molecule type" value="Genomic_DNA"/>
</dbReference>
<dbReference type="CDD" id="cd05233">
    <property type="entry name" value="SDR_c"/>
    <property type="match status" value="1"/>
</dbReference>
<organism evidence="4 5">
    <name type="scientific">Algimonas arctica</name>
    <dbReference type="NCBI Taxonomy" id="1479486"/>
    <lineage>
        <taxon>Bacteria</taxon>
        <taxon>Pseudomonadati</taxon>
        <taxon>Pseudomonadota</taxon>
        <taxon>Alphaproteobacteria</taxon>
        <taxon>Maricaulales</taxon>
        <taxon>Robiginitomaculaceae</taxon>
        <taxon>Algimonas</taxon>
    </lineage>
</organism>
<dbReference type="Gene3D" id="3.40.50.720">
    <property type="entry name" value="NAD(P)-binding Rossmann-like Domain"/>
    <property type="match status" value="1"/>
</dbReference>
<evidence type="ECO:0000313" key="5">
    <source>
        <dbReference type="Proteomes" id="UP000634004"/>
    </source>
</evidence>
<gene>
    <name evidence="4" type="ORF">GCM10009069_11770</name>
</gene>
<proteinExistence type="inferred from homology"/>
<evidence type="ECO:0000256" key="1">
    <source>
        <dbReference type="ARBA" id="ARBA00006484"/>
    </source>
</evidence>
<evidence type="ECO:0000313" key="4">
    <source>
        <dbReference type="EMBL" id="GHA90486.1"/>
    </source>
</evidence>
<dbReference type="RefSeq" id="WP_189496413.1">
    <property type="nucleotide sequence ID" value="NZ_BMZH01000004.1"/>
</dbReference>
<dbReference type="Proteomes" id="UP000634004">
    <property type="component" value="Unassembled WGS sequence"/>
</dbReference>
<reference evidence="4" key="1">
    <citation type="journal article" date="2014" name="Int. J. Syst. Evol. Microbiol.">
        <title>Complete genome sequence of Corynebacterium casei LMG S-19264T (=DSM 44701T), isolated from a smear-ripened cheese.</title>
        <authorList>
            <consortium name="US DOE Joint Genome Institute (JGI-PGF)"/>
            <person name="Walter F."/>
            <person name="Albersmeier A."/>
            <person name="Kalinowski J."/>
            <person name="Ruckert C."/>
        </authorList>
    </citation>
    <scope>NUCLEOTIDE SEQUENCE</scope>
    <source>
        <strain evidence="4">KCTC 32513</strain>
    </source>
</reference>
<protein>
    <submittedName>
        <fullName evidence="4">Oxidoreductase</fullName>
    </submittedName>
</protein>
<dbReference type="InterPro" id="IPR036291">
    <property type="entry name" value="NAD(P)-bd_dom_sf"/>
</dbReference>
<comment type="similarity">
    <text evidence="1 3">Belongs to the short-chain dehydrogenases/reductases (SDR) family.</text>
</comment>
<comment type="caution">
    <text evidence="4">The sequence shown here is derived from an EMBL/GenBank/DDBJ whole genome shotgun (WGS) entry which is preliminary data.</text>
</comment>
<reference evidence="4" key="2">
    <citation type="submission" date="2020-09" db="EMBL/GenBank/DDBJ databases">
        <authorList>
            <person name="Sun Q."/>
            <person name="Kim S."/>
        </authorList>
    </citation>
    <scope>NUCLEOTIDE SEQUENCE</scope>
    <source>
        <strain evidence="4">KCTC 32513</strain>
    </source>
</reference>
<dbReference type="GO" id="GO:0016616">
    <property type="term" value="F:oxidoreductase activity, acting on the CH-OH group of donors, NAD or NADP as acceptor"/>
    <property type="evidence" value="ECO:0007669"/>
    <property type="project" value="TreeGrafter"/>
</dbReference>
<accession>A0A8J3CRA4</accession>
<dbReference type="InterPro" id="IPR002347">
    <property type="entry name" value="SDR_fam"/>
</dbReference>
<dbReference type="PRINTS" id="PR00081">
    <property type="entry name" value="GDHRDH"/>
</dbReference>
<dbReference type="PANTHER" id="PTHR24322:SF736">
    <property type="entry name" value="RETINOL DEHYDROGENASE 10"/>
    <property type="match status" value="1"/>
</dbReference>
<name>A0A8J3CRA4_9PROT</name>
<dbReference type="AlphaFoldDB" id="A0A8J3CRA4"/>
<keyword evidence="2" id="KW-0560">Oxidoreductase</keyword>
<dbReference type="Pfam" id="PF00106">
    <property type="entry name" value="adh_short"/>
    <property type="match status" value="1"/>
</dbReference>
<evidence type="ECO:0000256" key="2">
    <source>
        <dbReference type="ARBA" id="ARBA00023002"/>
    </source>
</evidence>
<dbReference type="SUPFAM" id="SSF51735">
    <property type="entry name" value="NAD(P)-binding Rossmann-fold domains"/>
    <property type="match status" value="1"/>
</dbReference>
<evidence type="ECO:0000256" key="3">
    <source>
        <dbReference type="RuleBase" id="RU000363"/>
    </source>
</evidence>
<dbReference type="PRINTS" id="PR00080">
    <property type="entry name" value="SDRFAMILY"/>
</dbReference>
<dbReference type="PANTHER" id="PTHR24322">
    <property type="entry name" value="PKSB"/>
    <property type="match status" value="1"/>
</dbReference>